<evidence type="ECO:0000313" key="3">
    <source>
        <dbReference type="EMBL" id="MBC8540127.1"/>
    </source>
</evidence>
<dbReference type="InterPro" id="IPR011642">
    <property type="entry name" value="Gate_dom"/>
</dbReference>
<dbReference type="AlphaFoldDB" id="A0A926DLW7"/>
<reference evidence="3" key="1">
    <citation type="submission" date="2020-08" db="EMBL/GenBank/DDBJ databases">
        <title>Genome public.</title>
        <authorList>
            <person name="Liu C."/>
            <person name="Sun Q."/>
        </authorList>
    </citation>
    <scope>NUCLEOTIDE SEQUENCE</scope>
    <source>
        <strain evidence="3">H8</strain>
    </source>
</reference>
<name>A0A926DLW7_9FIRM</name>
<dbReference type="EMBL" id="JACRSU010000001">
    <property type="protein sequence ID" value="MBC8540127.1"/>
    <property type="molecule type" value="Genomic_DNA"/>
</dbReference>
<feature type="transmembrane region" description="Helical" evidence="1">
    <location>
        <begin position="41"/>
        <end position="58"/>
    </location>
</feature>
<proteinExistence type="predicted"/>
<keyword evidence="4" id="KW-1185">Reference proteome</keyword>
<evidence type="ECO:0000313" key="4">
    <source>
        <dbReference type="Proteomes" id="UP000611762"/>
    </source>
</evidence>
<evidence type="ECO:0000259" key="2">
    <source>
        <dbReference type="Pfam" id="PF07670"/>
    </source>
</evidence>
<gene>
    <name evidence="3" type="ORF">H8698_03945</name>
</gene>
<keyword evidence="1" id="KW-1133">Transmembrane helix</keyword>
<keyword evidence="1" id="KW-0812">Transmembrane</keyword>
<comment type="caution">
    <text evidence="3">The sequence shown here is derived from an EMBL/GenBank/DDBJ whole genome shotgun (WGS) entry which is preliminary data.</text>
</comment>
<evidence type="ECO:0000256" key="1">
    <source>
        <dbReference type="SAM" id="Phobius"/>
    </source>
</evidence>
<feature type="transmembrane region" description="Helical" evidence="1">
    <location>
        <begin position="165"/>
        <end position="188"/>
    </location>
</feature>
<feature type="transmembrane region" description="Helical" evidence="1">
    <location>
        <begin position="132"/>
        <end position="153"/>
    </location>
</feature>
<protein>
    <submittedName>
        <fullName evidence="3">Spore maturation protein A</fullName>
    </submittedName>
</protein>
<dbReference type="Pfam" id="PF07670">
    <property type="entry name" value="Gate"/>
    <property type="match status" value="1"/>
</dbReference>
<sequence>MMNYIWVFLILFSYIYSFFAGTTEAVTASVFSGADKATQMVISLMGMMCLWTGLLEVAEHAGITKKIERLLSPITRILFPSLPDGSEAKSAIVMSMTANLLGLSNAATPLGLAAMNKLEARSLTPGVATDDMCMFVVINTASITLIPTTLLTLRTAAGSAAPFEIMVPVWICSILSVASGIIAAKLLARRCP</sequence>
<dbReference type="Proteomes" id="UP000611762">
    <property type="component" value="Unassembled WGS sequence"/>
</dbReference>
<keyword evidence="1" id="KW-0472">Membrane</keyword>
<feature type="domain" description="Nucleoside transporter/FeoB GTPase Gate" evidence="2">
    <location>
        <begin position="41"/>
        <end position="150"/>
    </location>
</feature>
<organism evidence="3 4">
    <name type="scientific">Congzhengia minquanensis</name>
    <dbReference type="NCBI Taxonomy" id="2763657"/>
    <lineage>
        <taxon>Bacteria</taxon>
        <taxon>Bacillati</taxon>
        <taxon>Bacillota</taxon>
        <taxon>Clostridia</taxon>
        <taxon>Eubacteriales</taxon>
        <taxon>Oscillospiraceae</taxon>
        <taxon>Congzhengia</taxon>
    </lineage>
</organism>
<accession>A0A926DLW7</accession>